<evidence type="ECO:0000256" key="1">
    <source>
        <dbReference type="SAM" id="MobiDB-lite"/>
    </source>
</evidence>
<dbReference type="EMBL" id="SNXK01000001">
    <property type="protein sequence ID" value="TDP42742.1"/>
    <property type="molecule type" value="Genomic_DNA"/>
</dbReference>
<dbReference type="Proteomes" id="UP000295087">
    <property type="component" value="Unassembled WGS sequence"/>
</dbReference>
<comment type="caution">
    <text evidence="2">The sequence shown here is derived from an EMBL/GenBank/DDBJ whole genome shotgun (WGS) entry which is preliminary data.</text>
</comment>
<protein>
    <recommendedName>
        <fullName evidence="4">DUF5709 domain-containing protein</fullName>
    </recommendedName>
</protein>
<name>A0A4R6PVX6_NOCIG</name>
<dbReference type="AlphaFoldDB" id="A0A4R6PVX6"/>
<proteinExistence type="predicted"/>
<sequence>MIDYDTARPLDEVPEADRVEQEQSAFHDDVPDDPALVDSADYTEEMAARVDQDADRANPADVIEQSIEVPLDDGDAFVDEEDEL</sequence>
<evidence type="ECO:0000313" key="3">
    <source>
        <dbReference type="Proteomes" id="UP000295087"/>
    </source>
</evidence>
<feature type="compositionally biased region" description="Basic and acidic residues" evidence="1">
    <location>
        <begin position="1"/>
        <end position="29"/>
    </location>
</feature>
<feature type="region of interest" description="Disordered" evidence="1">
    <location>
        <begin position="50"/>
        <end position="84"/>
    </location>
</feature>
<dbReference type="RefSeq" id="WP_067485015.1">
    <property type="nucleotide sequence ID" value="NZ_JBHXPO010000004.1"/>
</dbReference>
<evidence type="ECO:0000313" key="2">
    <source>
        <dbReference type="EMBL" id="TDP42742.1"/>
    </source>
</evidence>
<evidence type="ECO:0008006" key="4">
    <source>
        <dbReference type="Google" id="ProtNLM"/>
    </source>
</evidence>
<keyword evidence="3" id="KW-1185">Reference proteome</keyword>
<accession>A0A4R6PVX6</accession>
<feature type="compositionally biased region" description="Acidic residues" evidence="1">
    <location>
        <begin position="70"/>
        <end position="84"/>
    </location>
</feature>
<organism evidence="2 3">
    <name type="scientific">Nocardia ignorata</name>
    <dbReference type="NCBI Taxonomy" id="145285"/>
    <lineage>
        <taxon>Bacteria</taxon>
        <taxon>Bacillati</taxon>
        <taxon>Actinomycetota</taxon>
        <taxon>Actinomycetes</taxon>
        <taxon>Mycobacteriales</taxon>
        <taxon>Nocardiaceae</taxon>
        <taxon>Nocardia</taxon>
    </lineage>
</organism>
<gene>
    <name evidence="2" type="ORF">DFR75_1011860</name>
</gene>
<reference evidence="2 3" key="1">
    <citation type="submission" date="2019-03" db="EMBL/GenBank/DDBJ databases">
        <title>Genomic Encyclopedia of Type Strains, Phase IV (KMG-IV): sequencing the most valuable type-strain genomes for metagenomic binning, comparative biology and taxonomic classification.</title>
        <authorList>
            <person name="Goeker M."/>
        </authorList>
    </citation>
    <scope>NUCLEOTIDE SEQUENCE [LARGE SCALE GENOMIC DNA]</scope>
    <source>
        <strain evidence="2 3">DSM 44496</strain>
    </source>
</reference>
<feature type="region of interest" description="Disordered" evidence="1">
    <location>
        <begin position="1"/>
        <end position="34"/>
    </location>
</feature>